<keyword evidence="3" id="KW-1185">Reference proteome</keyword>
<reference evidence="2 3" key="1">
    <citation type="journal article" date="2019" name="Microb. Cell Fact.">
        <title>Exploring novel herbicidin analogues by transcriptional regulator overexpression and MS/MS molecular networking.</title>
        <authorList>
            <person name="Shi Y."/>
            <person name="Gu R."/>
            <person name="Li Y."/>
            <person name="Wang X."/>
            <person name="Ren W."/>
            <person name="Li X."/>
            <person name="Wang L."/>
            <person name="Xie Y."/>
            <person name="Hong B."/>
        </authorList>
    </citation>
    <scope>NUCLEOTIDE SEQUENCE [LARGE SCALE GENOMIC DNA]</scope>
    <source>
        <strain evidence="2 3">US-43</strain>
    </source>
</reference>
<comment type="caution">
    <text evidence="2">The sequence shown here is derived from an EMBL/GenBank/DDBJ whole genome shotgun (WGS) entry which is preliminary data.</text>
</comment>
<accession>A0A5N5VZ02</accession>
<evidence type="ECO:0000313" key="2">
    <source>
        <dbReference type="EMBL" id="KAB7833495.1"/>
    </source>
</evidence>
<proteinExistence type="predicted"/>
<name>A0A5N5VZ02_STRMB</name>
<feature type="region of interest" description="Disordered" evidence="1">
    <location>
        <begin position="31"/>
        <end position="65"/>
    </location>
</feature>
<dbReference type="Pfam" id="PF11387">
    <property type="entry name" value="DUF2795"/>
    <property type="match status" value="1"/>
</dbReference>
<dbReference type="RefSeq" id="WP_040889810.1">
    <property type="nucleotide sequence ID" value="NZ_JBEOXQ010000044.1"/>
</dbReference>
<organism evidence="2 3">
    <name type="scientific">Streptomyces mobaraensis</name>
    <name type="common">Streptoverticillium mobaraense</name>
    <dbReference type="NCBI Taxonomy" id="35621"/>
    <lineage>
        <taxon>Bacteria</taxon>
        <taxon>Bacillati</taxon>
        <taxon>Actinomycetota</taxon>
        <taxon>Actinomycetes</taxon>
        <taxon>Kitasatosporales</taxon>
        <taxon>Streptomycetaceae</taxon>
        <taxon>Streptomyces</taxon>
    </lineage>
</organism>
<evidence type="ECO:0000256" key="1">
    <source>
        <dbReference type="SAM" id="MobiDB-lite"/>
    </source>
</evidence>
<dbReference type="InterPro" id="IPR021527">
    <property type="entry name" value="DUF2795"/>
</dbReference>
<dbReference type="OrthoDB" id="6161020at2"/>
<sequence>MTAKPNPIELQKSLGGMHYPADKETLVEHAKKKGADKTTLDALSSMPKKEYDSPAAVTEAVTKKK</sequence>
<dbReference type="AlphaFoldDB" id="A0A5N5VZ02"/>
<gene>
    <name evidence="2" type="ORF">FRZ00_33620</name>
</gene>
<dbReference type="Proteomes" id="UP000327000">
    <property type="component" value="Unassembled WGS sequence"/>
</dbReference>
<dbReference type="EMBL" id="VOKX01000133">
    <property type="protein sequence ID" value="KAB7833495.1"/>
    <property type="molecule type" value="Genomic_DNA"/>
</dbReference>
<evidence type="ECO:0000313" key="3">
    <source>
        <dbReference type="Proteomes" id="UP000327000"/>
    </source>
</evidence>
<protein>
    <submittedName>
        <fullName evidence="2">DUF2795 domain-containing protein</fullName>
    </submittedName>
</protein>